<dbReference type="InterPro" id="IPR010282">
    <property type="entry name" value="Uncharacterised_HutD/Ves"/>
</dbReference>
<dbReference type="PANTHER" id="PTHR37943">
    <property type="entry name" value="PROTEIN VES"/>
    <property type="match status" value="1"/>
</dbReference>
<evidence type="ECO:0000313" key="1">
    <source>
        <dbReference type="EMBL" id="SSW69567.1"/>
    </source>
</evidence>
<proteinExistence type="predicted"/>
<accession>A0A446CNN5</accession>
<dbReference type="InterPro" id="IPR011051">
    <property type="entry name" value="RmlC_Cupin_sf"/>
</dbReference>
<reference evidence="1 2" key="1">
    <citation type="submission" date="2018-07" db="EMBL/GenBank/DDBJ databases">
        <authorList>
            <person name="Peeters C."/>
        </authorList>
    </citation>
    <scope>NUCLEOTIDE SEQUENCE [LARGE SCALE GENOMIC DNA]</scope>
    <source>
        <strain evidence="1 2">LMG 3411</strain>
    </source>
</reference>
<name>A0A446CNN5_9BURK</name>
<sequence length="200" mass="21472">MIHRDVRLYRAADYPRMPWRNGGGTTQEVACNPGGSSAAFDWRLSIAEVAQDGGFSTFSGYQRIITVLEGQGIQLTVDGREQPPLAPRQAYAFSGDAPVHCRLAGGPIRDFNLIYAPARYAARFQWAAGAGPWAFHSAARTVLVLNAGSALTVWANGVAHDLPGQYDCLHLEERGGLAEYRLDGAGALDACVIELSPRAG</sequence>
<dbReference type="InterPro" id="IPR014710">
    <property type="entry name" value="RmlC-like_jellyroll"/>
</dbReference>
<evidence type="ECO:0000313" key="2">
    <source>
        <dbReference type="Proteomes" id="UP000289184"/>
    </source>
</evidence>
<dbReference type="PANTHER" id="PTHR37943:SF1">
    <property type="entry name" value="PROTEIN VES"/>
    <property type="match status" value="1"/>
</dbReference>
<organism evidence="1 2">
    <name type="scientific">Achromobacter agilis</name>
    <dbReference type="NCBI Taxonomy" id="1353888"/>
    <lineage>
        <taxon>Bacteria</taxon>
        <taxon>Pseudomonadati</taxon>
        <taxon>Pseudomonadota</taxon>
        <taxon>Betaproteobacteria</taxon>
        <taxon>Burkholderiales</taxon>
        <taxon>Alcaligenaceae</taxon>
        <taxon>Achromobacter</taxon>
    </lineage>
</organism>
<dbReference type="Pfam" id="PF05962">
    <property type="entry name" value="HutD"/>
    <property type="match status" value="1"/>
</dbReference>
<dbReference type="Proteomes" id="UP000289184">
    <property type="component" value="Unassembled WGS sequence"/>
</dbReference>
<dbReference type="EMBL" id="UFQB01000020">
    <property type="protein sequence ID" value="SSW69567.1"/>
    <property type="molecule type" value="Genomic_DNA"/>
</dbReference>
<dbReference type="AlphaFoldDB" id="A0A446CNN5"/>
<dbReference type="RefSeq" id="WP_129529343.1">
    <property type="nucleotide sequence ID" value="NZ_UFQB01000020.1"/>
</dbReference>
<dbReference type="CDD" id="cd20293">
    <property type="entry name" value="cupin_HutD_N"/>
    <property type="match status" value="1"/>
</dbReference>
<protein>
    <submittedName>
        <fullName evidence="1">Protein Ves</fullName>
    </submittedName>
</protein>
<dbReference type="CDD" id="cd20490">
    <property type="entry name" value="cupin_HutD_C"/>
    <property type="match status" value="1"/>
</dbReference>
<dbReference type="Gene3D" id="2.60.120.10">
    <property type="entry name" value="Jelly Rolls"/>
    <property type="match status" value="2"/>
</dbReference>
<dbReference type="OrthoDB" id="9800082at2"/>
<keyword evidence="2" id="KW-1185">Reference proteome</keyword>
<gene>
    <name evidence="1" type="primary">ves_2</name>
    <name evidence="1" type="ORF">AGI3411_04256</name>
</gene>
<dbReference type="SUPFAM" id="SSF51182">
    <property type="entry name" value="RmlC-like cupins"/>
    <property type="match status" value="1"/>
</dbReference>